<gene>
    <name evidence="2" type="ORF">F7725_008765</name>
</gene>
<accession>A0A7J5Y825</accession>
<evidence type="ECO:0000313" key="3">
    <source>
        <dbReference type="Proteomes" id="UP000518266"/>
    </source>
</evidence>
<keyword evidence="3" id="KW-1185">Reference proteome</keyword>
<dbReference type="EMBL" id="JAAKFY010000015">
    <property type="protein sequence ID" value="KAF3845602.1"/>
    <property type="molecule type" value="Genomic_DNA"/>
</dbReference>
<dbReference type="AlphaFoldDB" id="A0A7J5Y825"/>
<evidence type="ECO:0000313" key="2">
    <source>
        <dbReference type="EMBL" id="KAF3845602.1"/>
    </source>
</evidence>
<comment type="caution">
    <text evidence="2">The sequence shown here is derived from an EMBL/GenBank/DDBJ whole genome shotgun (WGS) entry which is preliminary data.</text>
</comment>
<sequence length="62" mass="6738">MKHSEAAVLTVADLADLFTEEHLESMKEAIDLSLPSVQNNANPIQPTPSDLHDKTAPDPASW</sequence>
<name>A0A7J5Y825_DISMA</name>
<feature type="compositionally biased region" description="Polar residues" evidence="1">
    <location>
        <begin position="35"/>
        <end position="48"/>
    </location>
</feature>
<proteinExistence type="predicted"/>
<dbReference type="Proteomes" id="UP000518266">
    <property type="component" value="Unassembled WGS sequence"/>
</dbReference>
<protein>
    <submittedName>
        <fullName evidence="2">Uncharacterized protein</fullName>
    </submittedName>
</protein>
<evidence type="ECO:0000256" key="1">
    <source>
        <dbReference type="SAM" id="MobiDB-lite"/>
    </source>
</evidence>
<feature type="region of interest" description="Disordered" evidence="1">
    <location>
        <begin position="34"/>
        <end position="62"/>
    </location>
</feature>
<reference evidence="2 3" key="1">
    <citation type="submission" date="2020-03" db="EMBL/GenBank/DDBJ databases">
        <title>Dissostichus mawsoni Genome sequencing and assembly.</title>
        <authorList>
            <person name="Park H."/>
        </authorList>
    </citation>
    <scope>NUCLEOTIDE SEQUENCE [LARGE SCALE GENOMIC DNA]</scope>
    <source>
        <strain evidence="2">DM0001</strain>
        <tissue evidence="2">Muscle</tissue>
    </source>
</reference>
<organism evidence="2 3">
    <name type="scientific">Dissostichus mawsoni</name>
    <name type="common">Antarctic cod</name>
    <dbReference type="NCBI Taxonomy" id="36200"/>
    <lineage>
        <taxon>Eukaryota</taxon>
        <taxon>Metazoa</taxon>
        <taxon>Chordata</taxon>
        <taxon>Craniata</taxon>
        <taxon>Vertebrata</taxon>
        <taxon>Euteleostomi</taxon>
        <taxon>Actinopterygii</taxon>
        <taxon>Neopterygii</taxon>
        <taxon>Teleostei</taxon>
        <taxon>Neoteleostei</taxon>
        <taxon>Acanthomorphata</taxon>
        <taxon>Eupercaria</taxon>
        <taxon>Perciformes</taxon>
        <taxon>Notothenioidei</taxon>
        <taxon>Nototheniidae</taxon>
        <taxon>Dissostichus</taxon>
    </lineage>
</organism>